<evidence type="ECO:0000313" key="2">
    <source>
        <dbReference type="Proteomes" id="UP001200271"/>
    </source>
</evidence>
<dbReference type="Proteomes" id="UP001200271">
    <property type="component" value="Unassembled WGS sequence"/>
</dbReference>
<feature type="non-terminal residue" evidence="1">
    <location>
        <position position="1"/>
    </location>
</feature>
<evidence type="ECO:0000313" key="1">
    <source>
        <dbReference type="EMBL" id="MCE3363757.1"/>
    </source>
</evidence>
<sequence>QEDIVADQISMEEYLDPFTGEKNKKRKKKE</sequence>
<accession>A0AAW4YBX7</accession>
<reference evidence="1" key="1">
    <citation type="journal article" date="2021" name="Front Med (Lausanne)">
        <title>The Prevalence and Determinants of Fusidic Acid Resistance Among Methicillin-Resistant Staphylococcus aureus Clinical Isolates in China.</title>
        <authorList>
            <person name="Zhao H."/>
            <person name="Wang X."/>
            <person name="Wang B."/>
            <person name="Xu Y."/>
            <person name="Rao L."/>
            <person name="Wan B."/>
            <person name="Guo Y."/>
            <person name="Wu X."/>
            <person name="Yu J."/>
            <person name="Chen L."/>
            <person name="Li M."/>
            <person name="Yu F."/>
        </authorList>
    </citation>
    <scope>NUCLEOTIDE SEQUENCE</scope>
    <source>
        <strain evidence="1">NC-4</strain>
    </source>
</reference>
<name>A0AAW4YBX7_STAAU</name>
<gene>
    <name evidence="1" type="ORF">LB359_15980</name>
</gene>
<comment type="caution">
    <text evidence="1">The sequence shown here is derived from an EMBL/GenBank/DDBJ whole genome shotgun (WGS) entry which is preliminary data.</text>
</comment>
<protein>
    <submittedName>
        <fullName evidence="1">IS200/IS605 family transposase</fullName>
    </submittedName>
</protein>
<reference evidence="1" key="2">
    <citation type="submission" date="2023-08" db="EMBL/GenBank/DDBJ databases">
        <authorList>
            <person name="Zhao H."/>
            <person name="Wang X."/>
        </authorList>
    </citation>
    <scope>NUCLEOTIDE SEQUENCE</scope>
    <source>
        <strain evidence="1">NC-4</strain>
    </source>
</reference>
<dbReference type="AlphaFoldDB" id="A0AAW4YBX7"/>
<dbReference type="EMBL" id="JAIUEN010000298">
    <property type="protein sequence ID" value="MCE3363757.1"/>
    <property type="molecule type" value="Genomic_DNA"/>
</dbReference>
<proteinExistence type="predicted"/>
<organism evidence="1 2">
    <name type="scientific">Staphylococcus aureus</name>
    <dbReference type="NCBI Taxonomy" id="1280"/>
    <lineage>
        <taxon>Bacteria</taxon>
        <taxon>Bacillati</taxon>
        <taxon>Bacillota</taxon>
        <taxon>Bacilli</taxon>
        <taxon>Bacillales</taxon>
        <taxon>Staphylococcaceae</taxon>
        <taxon>Staphylococcus</taxon>
    </lineage>
</organism>